<gene>
    <name evidence="2" type="ORF">AXG93_4031s1520</name>
</gene>
<organism evidence="2 3">
    <name type="scientific">Marchantia polymorpha subsp. ruderalis</name>
    <dbReference type="NCBI Taxonomy" id="1480154"/>
    <lineage>
        <taxon>Eukaryota</taxon>
        <taxon>Viridiplantae</taxon>
        <taxon>Streptophyta</taxon>
        <taxon>Embryophyta</taxon>
        <taxon>Marchantiophyta</taxon>
        <taxon>Marchantiopsida</taxon>
        <taxon>Marchantiidae</taxon>
        <taxon>Marchantiales</taxon>
        <taxon>Marchantiaceae</taxon>
        <taxon>Marchantia</taxon>
    </lineage>
</organism>
<feature type="coiled-coil region" evidence="1">
    <location>
        <begin position="134"/>
        <end position="217"/>
    </location>
</feature>
<dbReference type="AlphaFoldDB" id="A0A176WDE7"/>
<reference evidence="2" key="1">
    <citation type="submission" date="2016-03" db="EMBL/GenBank/DDBJ databases">
        <title>Mechanisms controlling the formation of the plant cell surface in tip-growing cells are functionally conserved among land plants.</title>
        <authorList>
            <person name="Honkanen S."/>
            <person name="Jones V.A."/>
            <person name="Morieri G."/>
            <person name="Champion C."/>
            <person name="Hetherington A.J."/>
            <person name="Kelly S."/>
            <person name="Saint-Marcoux D."/>
            <person name="Proust H."/>
            <person name="Prescott H."/>
            <person name="Dolan L."/>
        </authorList>
    </citation>
    <scope>NUCLEOTIDE SEQUENCE [LARGE SCALE GENOMIC DNA]</scope>
    <source>
        <tissue evidence="2">Whole gametophyte</tissue>
    </source>
</reference>
<feature type="coiled-coil region" evidence="1">
    <location>
        <begin position="289"/>
        <end position="323"/>
    </location>
</feature>
<accession>A0A176WDE7</accession>
<evidence type="ECO:0000256" key="1">
    <source>
        <dbReference type="SAM" id="Coils"/>
    </source>
</evidence>
<dbReference type="Proteomes" id="UP000077202">
    <property type="component" value="Unassembled WGS sequence"/>
</dbReference>
<keyword evidence="3" id="KW-1185">Reference proteome</keyword>
<name>A0A176WDE7_MARPO</name>
<sequence>MYGAHPITPSSLMRLPKGEEFLTKVAAINKFVEHIHRVLHQAKEKLVIAQNRQKQHADAHRREVVFEVGDHVKPLEITFPNFLHDNVVPLLKYLDTKREKYIVRKEYGSYVELIRNRTKLKSAVAVKREWDSAMAMAKERAASLADECVEAKATLQEREDQLQAKEMECELLQLSLAKESGQCVELEETCSGLCVSNENAQKMIVDLLERLEKFKEAYEVVVRRLDQLITTTERREKIHAEPLAKAEARIVEEVQIFEELQGKIAKSKTAEEELRSTIAEIASKCDKEFQRAEEVSASLSEGIQKHEEELTNWAKKLANCELARSSAVECKGQIGTLTVTRAIREDVHEIGRVAKENGENREDLPSSAR</sequence>
<comment type="caution">
    <text evidence="2">The sequence shown here is derived from an EMBL/GenBank/DDBJ whole genome shotgun (WGS) entry which is preliminary data.</text>
</comment>
<evidence type="ECO:0000313" key="3">
    <source>
        <dbReference type="Proteomes" id="UP000077202"/>
    </source>
</evidence>
<dbReference type="EMBL" id="LVLJ01001187">
    <property type="protein sequence ID" value="OAE31099.1"/>
    <property type="molecule type" value="Genomic_DNA"/>
</dbReference>
<proteinExistence type="predicted"/>
<evidence type="ECO:0000313" key="2">
    <source>
        <dbReference type="EMBL" id="OAE31099.1"/>
    </source>
</evidence>
<protein>
    <submittedName>
        <fullName evidence="2">Uncharacterized protein</fullName>
    </submittedName>
</protein>
<keyword evidence="1" id="KW-0175">Coiled coil</keyword>